<accession>A0A4R4UUN7</accession>
<keyword evidence="6 9" id="KW-0769">Symport</keyword>
<dbReference type="InterPro" id="IPR001463">
    <property type="entry name" value="Na/Ala_symport"/>
</dbReference>
<proteinExistence type="inferred from homology"/>
<dbReference type="EMBL" id="SMKV01000024">
    <property type="protein sequence ID" value="TDC90569.1"/>
    <property type="molecule type" value="Genomic_DNA"/>
</dbReference>
<dbReference type="GO" id="GO:0005886">
    <property type="term" value="C:plasma membrane"/>
    <property type="evidence" value="ECO:0007669"/>
    <property type="project" value="UniProtKB-SubCell"/>
</dbReference>
<keyword evidence="3 9" id="KW-0813">Transport</keyword>
<keyword evidence="5 9" id="KW-0812">Transmembrane</keyword>
<dbReference type="Pfam" id="PF01235">
    <property type="entry name" value="Na_Ala_symp"/>
    <property type="match status" value="1"/>
</dbReference>
<dbReference type="PRINTS" id="PR00175">
    <property type="entry name" value="NAALASMPORT"/>
</dbReference>
<evidence type="ECO:0000256" key="5">
    <source>
        <dbReference type="ARBA" id="ARBA00022692"/>
    </source>
</evidence>
<feature type="transmembrane region" description="Helical" evidence="9">
    <location>
        <begin position="15"/>
        <end position="33"/>
    </location>
</feature>
<feature type="transmembrane region" description="Helical" evidence="9">
    <location>
        <begin position="353"/>
        <end position="376"/>
    </location>
</feature>
<dbReference type="NCBIfam" id="TIGR00835">
    <property type="entry name" value="agcS"/>
    <property type="match status" value="1"/>
</dbReference>
<feature type="transmembrane region" description="Helical" evidence="9">
    <location>
        <begin position="310"/>
        <end position="333"/>
    </location>
</feature>
<comment type="similarity">
    <text evidence="2 9">Belongs to the alanine or glycine:cation symporter (AGCS) (TC 2.A.25) family.</text>
</comment>
<dbReference type="PANTHER" id="PTHR30330:SF1">
    <property type="entry name" value="AMINO-ACID CARRIER PROTEIN ALST"/>
    <property type="match status" value="1"/>
</dbReference>
<feature type="transmembrane region" description="Helical" evidence="9">
    <location>
        <begin position="396"/>
        <end position="417"/>
    </location>
</feature>
<feature type="transmembrane region" description="Helical" evidence="9">
    <location>
        <begin position="423"/>
        <end position="443"/>
    </location>
</feature>
<feature type="transmembrane region" description="Helical" evidence="9">
    <location>
        <begin position="246"/>
        <end position="270"/>
    </location>
</feature>
<evidence type="ECO:0000313" key="11">
    <source>
        <dbReference type="Proteomes" id="UP000294744"/>
    </source>
</evidence>
<comment type="caution">
    <text evidence="10">The sequence shown here is derived from an EMBL/GenBank/DDBJ whole genome shotgun (WGS) entry which is preliminary data.</text>
</comment>
<evidence type="ECO:0000256" key="8">
    <source>
        <dbReference type="ARBA" id="ARBA00023136"/>
    </source>
</evidence>
<keyword evidence="7 9" id="KW-1133">Transmembrane helix</keyword>
<comment type="subcellular location">
    <subcellularLocation>
        <location evidence="1 9">Cell membrane</location>
        <topology evidence="1 9">Multi-pass membrane protein</topology>
    </subcellularLocation>
</comment>
<dbReference type="GO" id="GO:0005283">
    <property type="term" value="F:amino acid:sodium symporter activity"/>
    <property type="evidence" value="ECO:0007669"/>
    <property type="project" value="InterPro"/>
</dbReference>
<dbReference type="AlphaFoldDB" id="A0A4R4UUN7"/>
<keyword evidence="11" id="KW-1185">Reference proteome</keyword>
<protein>
    <submittedName>
        <fullName evidence="10">Alanine:cation symporter family protein</fullName>
    </submittedName>
</protein>
<dbReference type="FunFam" id="1.20.1740.10:FF:000004">
    <property type="entry name" value="Sodium:alanine symporter family protein"/>
    <property type="match status" value="1"/>
</dbReference>
<feature type="transmembrane region" description="Helical" evidence="9">
    <location>
        <begin position="146"/>
        <end position="168"/>
    </location>
</feature>
<sequence length="482" mass="51097">MEALNDAIVALNDTFWLYIIIPVLAVLSLYFTVRSKAVQIRMIPEMIRAMGGKAEIAEDGRKAISSFQAFAISAAARIGTGNIAGVATAIALGGPGAVFWMWTMGLIVGAASFVESTLAQLYKVRDESGFRGGPAYYMLHGLRARWMGVLFAVVITVTFGFVFTAVQANTIVDAVVTSAEATGMGSNGWMQPVLGVALVALTALIIFGGVRRIAQTAELLVPFMAGLYMLLGLIIVVLNIDAVPGVIAQIFAHAFGFEAIAGGGIGAAIVQGVRRGMFSNEAGLGSAPNAGATASVSHPVKQGLVQTLGVYVDTLLVCSTTAFIVLLSNPTFGDEDRGASMTQTALQNNLGDWSLHLMTLIILLVAFTSVLGNYYYGESNVGFLTRSRAMRAGYKWGVLVVVFLGAIGSSDLIWNLADTTMGVMALVNLAAIAPLSAVALKLLRDYNEQREQGLDPVFTRDRLPELTGVECWEPRDPVKAEA</sequence>
<dbReference type="OrthoDB" id="9806926at2"/>
<gene>
    <name evidence="10" type="ORF">E1161_18685</name>
</gene>
<evidence type="ECO:0000256" key="9">
    <source>
        <dbReference type="RuleBase" id="RU363064"/>
    </source>
</evidence>
<dbReference type="RefSeq" id="WP_132625033.1">
    <property type="nucleotide sequence ID" value="NZ_SMKV01000024.1"/>
</dbReference>
<feature type="transmembrane region" description="Helical" evidence="9">
    <location>
        <begin position="99"/>
        <end position="122"/>
    </location>
</feature>
<evidence type="ECO:0000256" key="7">
    <source>
        <dbReference type="ARBA" id="ARBA00022989"/>
    </source>
</evidence>
<keyword evidence="8 9" id="KW-0472">Membrane</keyword>
<evidence type="ECO:0000256" key="3">
    <source>
        <dbReference type="ARBA" id="ARBA00022448"/>
    </source>
</evidence>
<dbReference type="Gene3D" id="1.20.1740.10">
    <property type="entry name" value="Amino acid/polyamine transporter I"/>
    <property type="match status" value="1"/>
</dbReference>
<name>A0A4R4UUN7_9PSEU</name>
<evidence type="ECO:0000256" key="2">
    <source>
        <dbReference type="ARBA" id="ARBA00009261"/>
    </source>
</evidence>
<keyword evidence="4 9" id="KW-1003">Cell membrane</keyword>
<feature type="transmembrane region" description="Helical" evidence="9">
    <location>
        <begin position="219"/>
        <end position="240"/>
    </location>
</feature>
<reference evidence="10 11" key="1">
    <citation type="submission" date="2019-03" db="EMBL/GenBank/DDBJ databases">
        <title>Draft genome sequences of novel Actinobacteria.</title>
        <authorList>
            <person name="Sahin N."/>
            <person name="Ay H."/>
            <person name="Saygin H."/>
        </authorList>
    </citation>
    <scope>NUCLEOTIDE SEQUENCE [LARGE SCALE GENOMIC DNA]</scope>
    <source>
        <strain evidence="10 11">16K404</strain>
    </source>
</reference>
<evidence type="ECO:0000256" key="6">
    <source>
        <dbReference type="ARBA" id="ARBA00022847"/>
    </source>
</evidence>
<organism evidence="10 11">
    <name type="scientific">Saccharopolyspora aridisoli</name>
    <dbReference type="NCBI Taxonomy" id="2530385"/>
    <lineage>
        <taxon>Bacteria</taxon>
        <taxon>Bacillati</taxon>
        <taxon>Actinomycetota</taxon>
        <taxon>Actinomycetes</taxon>
        <taxon>Pseudonocardiales</taxon>
        <taxon>Pseudonocardiaceae</taxon>
        <taxon>Saccharopolyspora</taxon>
    </lineage>
</organism>
<evidence type="ECO:0000256" key="4">
    <source>
        <dbReference type="ARBA" id="ARBA00022475"/>
    </source>
</evidence>
<dbReference type="PANTHER" id="PTHR30330">
    <property type="entry name" value="AGSS FAMILY TRANSPORTER, SODIUM-ALANINE"/>
    <property type="match status" value="1"/>
</dbReference>
<evidence type="ECO:0000256" key="1">
    <source>
        <dbReference type="ARBA" id="ARBA00004651"/>
    </source>
</evidence>
<evidence type="ECO:0000313" key="10">
    <source>
        <dbReference type="EMBL" id="TDC90569.1"/>
    </source>
</evidence>
<feature type="transmembrane region" description="Helical" evidence="9">
    <location>
        <begin position="188"/>
        <end position="207"/>
    </location>
</feature>
<dbReference type="Proteomes" id="UP000294744">
    <property type="component" value="Unassembled WGS sequence"/>
</dbReference>
<feature type="transmembrane region" description="Helical" evidence="9">
    <location>
        <begin position="69"/>
        <end position="93"/>
    </location>
</feature>